<evidence type="ECO:0000313" key="2">
    <source>
        <dbReference type="RefSeq" id="XP_075112445.1"/>
    </source>
</evidence>
<proteinExistence type="predicted"/>
<keyword evidence="1" id="KW-1185">Reference proteome</keyword>
<protein>
    <submittedName>
        <fullName evidence="2">Uncharacterized protein LOC142182230</fullName>
    </submittedName>
</protein>
<sequence length="669" mass="77319">MKAIDEQFVSSDKVLASTLMKRLLSMTLDRSRTVRENIMEKRDIAAKLKSLEVDMSEPFLVHFILNSLPAEYGPFKISYNTHKDKWSINELLTMCVQEEERLKHEIPESVIMVTHGKRNAKKGKSVPMKKKSTFDKDACRFFSDNTWWIDSGATIHIAKIMQGFLTQRKPIGSEQYVYSGNRAHSRVEGVGFYRLILKDDFHLDLENTFYVPEYSRNLIYLSRLSISGYDLYFHYPSVKLLKDIKVIGFGNLNGNLYKLELYPTFECNVLNLHDKEIGTKRCIINENSSGLWHKRLGHISIDRVKRYMYLYFLFNKSEALDAFKDYKTEVEKQAGAQIKIVRFDRGGEYYGRYTDKGQVKSPFAEFLESEGIIAQYTMPGTPQQNGVAKRRNRTLMDMGSSTIGSKWIFKTKRDSYGNIDRYKARLVAKGFTQREGIDYHETFSLVSKKDSLRIIMALVAHFDLELHQMDVKITFLNGDLEEEVYMHQPEGFCDKVKSHLVCKLNKSIYGLKQASRQWYIKFHNVVSSFEFTKNIIDQCIYLKISGSKYIFRVLYVDDILLASSDLGLLHETKQFLIQNFEMKDMGEASFVIGIEIHRDRSQRLLGLSQKTYIERILERFGMKNCSPIAAPIIKGDTFSLNQCPQNALEKGQIKDIVYASLVGILVIST</sequence>
<dbReference type="RefSeq" id="XP_075112445.1">
    <property type="nucleotide sequence ID" value="XM_075256344.1"/>
</dbReference>
<reference evidence="2" key="2">
    <citation type="submission" date="2025-08" db="UniProtKB">
        <authorList>
            <consortium name="RefSeq"/>
        </authorList>
    </citation>
    <scope>IDENTIFICATION</scope>
    <source>
        <tissue evidence="2">Leaf</tissue>
    </source>
</reference>
<name>A0AC58USH1_TOBAC</name>
<gene>
    <name evidence="2" type="primary">LOC142182230</name>
</gene>
<accession>A0AC58USH1</accession>
<reference evidence="1" key="1">
    <citation type="journal article" date="2014" name="Nat. Commun.">
        <title>The tobacco genome sequence and its comparison with those of tomato and potato.</title>
        <authorList>
            <person name="Sierro N."/>
            <person name="Battey J.N."/>
            <person name="Ouadi S."/>
            <person name="Bakaher N."/>
            <person name="Bovet L."/>
            <person name="Willig A."/>
            <person name="Goepfert S."/>
            <person name="Peitsch M.C."/>
            <person name="Ivanov N.V."/>
        </authorList>
    </citation>
    <scope>NUCLEOTIDE SEQUENCE [LARGE SCALE GENOMIC DNA]</scope>
</reference>
<evidence type="ECO:0000313" key="1">
    <source>
        <dbReference type="Proteomes" id="UP000790787"/>
    </source>
</evidence>
<dbReference type="Proteomes" id="UP000790787">
    <property type="component" value="Chromosome 6"/>
</dbReference>
<organism evidence="1 2">
    <name type="scientific">Nicotiana tabacum</name>
    <name type="common">Common tobacco</name>
    <dbReference type="NCBI Taxonomy" id="4097"/>
    <lineage>
        <taxon>Eukaryota</taxon>
        <taxon>Viridiplantae</taxon>
        <taxon>Streptophyta</taxon>
        <taxon>Embryophyta</taxon>
        <taxon>Tracheophyta</taxon>
        <taxon>Spermatophyta</taxon>
        <taxon>Magnoliopsida</taxon>
        <taxon>eudicotyledons</taxon>
        <taxon>Gunneridae</taxon>
        <taxon>Pentapetalae</taxon>
        <taxon>asterids</taxon>
        <taxon>lamiids</taxon>
        <taxon>Solanales</taxon>
        <taxon>Solanaceae</taxon>
        <taxon>Nicotianoideae</taxon>
        <taxon>Nicotianeae</taxon>
        <taxon>Nicotiana</taxon>
    </lineage>
</organism>